<name>A0A0S2KCL1_9GAMM</name>
<comment type="catalytic activity">
    <reaction evidence="8 13">
        <text>7-aminomethyl-7-carbaguanosine(34) in tRNA + S-adenosyl-L-methionine = epoxyqueuosine(34) in tRNA + adenine + L-methionine + 2 H(+)</text>
        <dbReference type="Rhea" id="RHEA:32155"/>
        <dbReference type="Rhea" id="RHEA-COMP:10342"/>
        <dbReference type="Rhea" id="RHEA-COMP:18582"/>
        <dbReference type="ChEBI" id="CHEBI:15378"/>
        <dbReference type="ChEBI" id="CHEBI:16708"/>
        <dbReference type="ChEBI" id="CHEBI:57844"/>
        <dbReference type="ChEBI" id="CHEBI:59789"/>
        <dbReference type="ChEBI" id="CHEBI:82833"/>
        <dbReference type="ChEBI" id="CHEBI:194443"/>
        <dbReference type="EC" id="2.4.99.17"/>
    </reaction>
</comment>
<comment type="subcellular location">
    <subcellularLocation>
        <location evidence="1 13">Cytoplasm</location>
    </subcellularLocation>
</comment>
<keyword evidence="7 13" id="KW-0671">Queuosine biosynthesis</keyword>
<dbReference type="GO" id="GO:0005737">
    <property type="term" value="C:cytoplasm"/>
    <property type="evidence" value="ECO:0007669"/>
    <property type="project" value="UniProtKB-SubCell"/>
</dbReference>
<dbReference type="InterPro" id="IPR042119">
    <property type="entry name" value="QueA_dom2"/>
</dbReference>
<dbReference type="NCBIfam" id="TIGR00113">
    <property type="entry name" value="queA"/>
    <property type="match status" value="1"/>
</dbReference>
<dbReference type="PANTHER" id="PTHR30307:SF0">
    <property type="entry name" value="S-ADENOSYLMETHIONINE:TRNA RIBOSYLTRANSFERASE-ISOMERASE"/>
    <property type="match status" value="1"/>
</dbReference>
<keyword evidence="6 13" id="KW-0949">S-adenosyl-L-methionine</keyword>
<dbReference type="Pfam" id="PF02547">
    <property type="entry name" value="Queuosine_synth"/>
    <property type="match status" value="1"/>
</dbReference>
<dbReference type="EC" id="2.4.99.17" evidence="10 13"/>
<dbReference type="Gene3D" id="2.40.10.240">
    <property type="entry name" value="QueA-like"/>
    <property type="match status" value="1"/>
</dbReference>
<organism evidence="14 15">
    <name type="scientific">Pseudohongiella spirulinae</name>
    <dbReference type="NCBI Taxonomy" id="1249552"/>
    <lineage>
        <taxon>Bacteria</taxon>
        <taxon>Pseudomonadati</taxon>
        <taxon>Pseudomonadota</taxon>
        <taxon>Gammaproteobacteria</taxon>
        <taxon>Pseudomonadales</taxon>
        <taxon>Pseudohongiellaceae</taxon>
        <taxon>Pseudohongiella</taxon>
    </lineage>
</organism>
<accession>A0A0S2KCL1</accession>
<dbReference type="STRING" id="1249552.PS2015_1200"/>
<evidence type="ECO:0000256" key="4">
    <source>
        <dbReference type="ARBA" id="ARBA00022490"/>
    </source>
</evidence>
<evidence type="ECO:0000256" key="11">
    <source>
        <dbReference type="ARBA" id="ARBA00069325"/>
    </source>
</evidence>
<evidence type="ECO:0000256" key="12">
    <source>
        <dbReference type="ARBA" id="ARBA00076160"/>
    </source>
</evidence>
<evidence type="ECO:0000313" key="14">
    <source>
        <dbReference type="EMBL" id="ALO45859.1"/>
    </source>
</evidence>
<evidence type="ECO:0000256" key="6">
    <source>
        <dbReference type="ARBA" id="ARBA00022691"/>
    </source>
</evidence>
<evidence type="ECO:0000256" key="2">
    <source>
        <dbReference type="ARBA" id="ARBA00004691"/>
    </source>
</evidence>
<comment type="pathway">
    <text evidence="2 13">tRNA modification; tRNA-queuosine biosynthesis.</text>
</comment>
<proteinExistence type="inferred from homology"/>
<dbReference type="InterPro" id="IPR003699">
    <property type="entry name" value="QueA"/>
</dbReference>
<evidence type="ECO:0000256" key="9">
    <source>
        <dbReference type="ARBA" id="ARBA00061210"/>
    </source>
</evidence>
<comment type="function">
    <text evidence="13">Transfers and isomerizes the ribose moiety from AdoMet to the 7-aminomethyl group of 7-deazaguanine (preQ1-tRNA) to give epoxyqueuosine (oQ-tRNA).</text>
</comment>
<evidence type="ECO:0000256" key="3">
    <source>
        <dbReference type="ARBA" id="ARBA00011245"/>
    </source>
</evidence>
<keyword evidence="15" id="KW-1185">Reference proteome</keyword>
<dbReference type="Proteomes" id="UP000065641">
    <property type="component" value="Chromosome"/>
</dbReference>
<dbReference type="InterPro" id="IPR042118">
    <property type="entry name" value="QueA_dom1"/>
</dbReference>
<reference evidence="14 15" key="1">
    <citation type="submission" date="2015-11" db="EMBL/GenBank/DDBJ databases">
        <authorList>
            <person name="Zhang Y."/>
            <person name="Guo Z."/>
        </authorList>
    </citation>
    <scope>NUCLEOTIDE SEQUENCE [LARGE SCALE GENOMIC DNA]</scope>
    <source>
        <strain evidence="14 15">KCTC 32221</strain>
    </source>
</reference>
<protein>
    <recommendedName>
        <fullName evidence="11 13">S-adenosylmethionine:tRNA ribosyltransferase-isomerase</fullName>
        <ecNumber evidence="10 13">2.4.99.17</ecNumber>
    </recommendedName>
    <alternativeName>
        <fullName evidence="12 13">Queuosine biosynthesis protein QueA</fullName>
    </alternativeName>
</protein>
<dbReference type="AlphaFoldDB" id="A0A0S2KCL1"/>
<evidence type="ECO:0000313" key="15">
    <source>
        <dbReference type="Proteomes" id="UP000065641"/>
    </source>
</evidence>
<dbReference type="EMBL" id="CP013189">
    <property type="protein sequence ID" value="ALO45859.1"/>
    <property type="molecule type" value="Genomic_DNA"/>
</dbReference>
<keyword evidence="5 13" id="KW-0808">Transferase</keyword>
<dbReference type="HAMAP" id="MF_00113">
    <property type="entry name" value="QueA"/>
    <property type="match status" value="1"/>
</dbReference>
<dbReference type="GO" id="GO:0051075">
    <property type="term" value="F:S-adenosylmethionine:tRNA ribosyltransferase-isomerase activity"/>
    <property type="evidence" value="ECO:0007669"/>
    <property type="project" value="UniProtKB-EC"/>
</dbReference>
<dbReference type="Gene3D" id="3.40.1780.10">
    <property type="entry name" value="QueA-like"/>
    <property type="match status" value="1"/>
</dbReference>
<evidence type="ECO:0000256" key="13">
    <source>
        <dbReference type="HAMAP-Rule" id="MF_00113"/>
    </source>
</evidence>
<dbReference type="PATRIC" id="fig|1249552.3.peg.1205"/>
<evidence type="ECO:0000256" key="8">
    <source>
        <dbReference type="ARBA" id="ARBA00052751"/>
    </source>
</evidence>
<dbReference type="NCBIfam" id="NF001140">
    <property type="entry name" value="PRK00147.1"/>
    <property type="match status" value="1"/>
</dbReference>
<dbReference type="KEGG" id="pspi:PS2015_1200"/>
<dbReference type="PANTHER" id="PTHR30307">
    <property type="entry name" value="S-ADENOSYLMETHIONINE:TRNA RIBOSYLTRANSFERASE-ISOMERASE"/>
    <property type="match status" value="1"/>
</dbReference>
<gene>
    <name evidence="13" type="primary">queA</name>
    <name evidence="14" type="ORF">PS2015_1200</name>
</gene>
<evidence type="ECO:0000256" key="10">
    <source>
        <dbReference type="ARBA" id="ARBA00066503"/>
    </source>
</evidence>
<keyword evidence="4 13" id="KW-0963">Cytoplasm</keyword>
<sequence length="364" mass="40532">MRGLVFVGHSGKLAALMQLSDFDYNLPDELIAHYPAENRSASRLLQLDRMTGEVSHHSFRDLLDMLTSDDLLVFNDTKVLPARLLGHKTSGGRIEILIERLLSDNEAIAQIRASKSPGAGTRINVKSASCDGVLEIEVTGRQDAFFKIRFDSSRSALELLQQFGHMPLPPYIDRQDEPEDQTRYQTVYGCNPGAVAAPTAGLHFDEPLLDALRDKGVDMAFITLHVGSGTFQPVRTDDIKSHQMHSEWIDVSASACQKIKACRARGGRVVAVGTTSVRSLESAAQMCPSNGDLLPYQGETDIFIYPGYEFRVVDAMITNFHLPRSTLMMLISAFACREQIMNAYAQAIKERYRFFSYGDAMFIR</sequence>
<dbReference type="UniPathway" id="UPA00392"/>
<dbReference type="FunFam" id="3.40.1780.10:FF:000001">
    <property type="entry name" value="S-adenosylmethionine:tRNA ribosyltransferase-isomerase"/>
    <property type="match status" value="1"/>
</dbReference>
<dbReference type="InterPro" id="IPR036100">
    <property type="entry name" value="QueA_sf"/>
</dbReference>
<comment type="subunit">
    <text evidence="3 13">Monomer.</text>
</comment>
<dbReference type="SUPFAM" id="SSF111337">
    <property type="entry name" value="QueA-like"/>
    <property type="match status" value="1"/>
</dbReference>
<evidence type="ECO:0000256" key="1">
    <source>
        <dbReference type="ARBA" id="ARBA00004496"/>
    </source>
</evidence>
<dbReference type="GO" id="GO:0008616">
    <property type="term" value="P:tRNA queuosine(34) biosynthetic process"/>
    <property type="evidence" value="ECO:0007669"/>
    <property type="project" value="UniProtKB-UniRule"/>
</dbReference>
<evidence type="ECO:0000256" key="5">
    <source>
        <dbReference type="ARBA" id="ARBA00022679"/>
    </source>
</evidence>
<evidence type="ECO:0000256" key="7">
    <source>
        <dbReference type="ARBA" id="ARBA00022785"/>
    </source>
</evidence>
<comment type="similarity">
    <text evidence="9 13">Belongs to the QueA family.</text>
</comment>